<comment type="caution">
    <text evidence="1">The sequence shown here is derived from an EMBL/GenBank/DDBJ whole genome shotgun (WGS) entry which is preliminary data.</text>
</comment>
<dbReference type="Proteomes" id="UP000821845">
    <property type="component" value="Chromosome 8"/>
</dbReference>
<keyword evidence="2" id="KW-1185">Reference proteome</keyword>
<dbReference type="EMBL" id="CM023488">
    <property type="protein sequence ID" value="KAH6924814.1"/>
    <property type="molecule type" value="Genomic_DNA"/>
</dbReference>
<accession>A0ACB7RTM9</accession>
<sequence length="99" mass="11060">MILSWQPPRELRPIICVAPIPVNWWRTSVNRPMGFARSYTGRVARYRYSVQTPSAVPITVLYLSLLQPAFGYVIDVAPSTIELLRTVPNTSMAITGATP</sequence>
<protein>
    <submittedName>
        <fullName evidence="1">Uncharacterized protein</fullName>
    </submittedName>
</protein>
<proteinExistence type="predicted"/>
<reference evidence="1" key="1">
    <citation type="submission" date="2020-05" db="EMBL/GenBank/DDBJ databases">
        <title>Large-scale comparative analyses of tick genomes elucidate their genetic diversity and vector capacities.</title>
        <authorList>
            <person name="Jia N."/>
            <person name="Wang J."/>
            <person name="Shi W."/>
            <person name="Du L."/>
            <person name="Sun Y."/>
            <person name="Zhan W."/>
            <person name="Jiang J."/>
            <person name="Wang Q."/>
            <person name="Zhang B."/>
            <person name="Ji P."/>
            <person name="Sakyi L.B."/>
            <person name="Cui X."/>
            <person name="Yuan T."/>
            <person name="Jiang B."/>
            <person name="Yang W."/>
            <person name="Lam T.T.-Y."/>
            <person name="Chang Q."/>
            <person name="Ding S."/>
            <person name="Wang X."/>
            <person name="Zhu J."/>
            <person name="Ruan X."/>
            <person name="Zhao L."/>
            <person name="Wei J."/>
            <person name="Que T."/>
            <person name="Du C."/>
            <person name="Cheng J."/>
            <person name="Dai P."/>
            <person name="Han X."/>
            <person name="Huang E."/>
            <person name="Gao Y."/>
            <person name="Liu J."/>
            <person name="Shao H."/>
            <person name="Ye R."/>
            <person name="Li L."/>
            <person name="Wei W."/>
            <person name="Wang X."/>
            <person name="Wang C."/>
            <person name="Yang T."/>
            <person name="Huo Q."/>
            <person name="Li W."/>
            <person name="Guo W."/>
            <person name="Chen H."/>
            <person name="Zhou L."/>
            <person name="Ni X."/>
            <person name="Tian J."/>
            <person name="Zhou Y."/>
            <person name="Sheng Y."/>
            <person name="Liu T."/>
            <person name="Pan Y."/>
            <person name="Xia L."/>
            <person name="Li J."/>
            <person name="Zhao F."/>
            <person name="Cao W."/>
        </authorList>
    </citation>
    <scope>NUCLEOTIDE SEQUENCE</scope>
    <source>
        <strain evidence="1">Hyas-2018</strain>
    </source>
</reference>
<organism evidence="1 2">
    <name type="scientific">Hyalomma asiaticum</name>
    <name type="common">Tick</name>
    <dbReference type="NCBI Taxonomy" id="266040"/>
    <lineage>
        <taxon>Eukaryota</taxon>
        <taxon>Metazoa</taxon>
        <taxon>Ecdysozoa</taxon>
        <taxon>Arthropoda</taxon>
        <taxon>Chelicerata</taxon>
        <taxon>Arachnida</taxon>
        <taxon>Acari</taxon>
        <taxon>Parasitiformes</taxon>
        <taxon>Ixodida</taxon>
        <taxon>Ixodoidea</taxon>
        <taxon>Ixodidae</taxon>
        <taxon>Hyalomminae</taxon>
        <taxon>Hyalomma</taxon>
    </lineage>
</organism>
<evidence type="ECO:0000313" key="2">
    <source>
        <dbReference type="Proteomes" id="UP000821845"/>
    </source>
</evidence>
<name>A0ACB7RTM9_HYAAI</name>
<gene>
    <name evidence="1" type="ORF">HPB50_025541</name>
</gene>
<evidence type="ECO:0000313" key="1">
    <source>
        <dbReference type="EMBL" id="KAH6924814.1"/>
    </source>
</evidence>